<dbReference type="InterPro" id="IPR002921">
    <property type="entry name" value="Fungal_lipase-type"/>
</dbReference>
<name>A0AAJ6BEK7_9PSED</name>
<evidence type="ECO:0000256" key="1">
    <source>
        <dbReference type="SAM" id="MobiDB-lite"/>
    </source>
</evidence>
<gene>
    <name evidence="3" type="ORF">P0Y58_15215</name>
</gene>
<reference evidence="3" key="1">
    <citation type="submission" date="2023-03" db="EMBL/GenBank/DDBJ databases">
        <title>Andean soil-derived lignocellulolytic bacterial consortium as a source of novel taxa and putative plastic-active enzymes.</title>
        <authorList>
            <person name="Diaz-Garcia L."/>
            <person name="Chuvochina M."/>
            <person name="Feuerriegel G."/>
            <person name="Bunk B."/>
            <person name="Sproer C."/>
            <person name="Streit W.R."/>
            <person name="Rodriguez L.M."/>
            <person name="Overmann J."/>
            <person name="Jimenez D.J."/>
        </authorList>
    </citation>
    <scope>NUCLEOTIDE SEQUENCE</scope>
    <source>
        <strain evidence="3">MAG 876</strain>
    </source>
</reference>
<feature type="domain" description="Fungal lipase-type" evidence="2">
    <location>
        <begin position="300"/>
        <end position="441"/>
    </location>
</feature>
<dbReference type="PANTHER" id="PTHR45856:SF24">
    <property type="entry name" value="FUNGAL LIPASE-LIKE DOMAIN-CONTAINING PROTEIN"/>
    <property type="match status" value="1"/>
</dbReference>
<dbReference type="AlphaFoldDB" id="A0AAJ6BEK7"/>
<dbReference type="InterPro" id="IPR029058">
    <property type="entry name" value="AB_hydrolase_fold"/>
</dbReference>
<sequence>MNDVLHRTDTLNPIKEVICGKQKQHWVEFQLVDELGEPLANLPFRAENDATRSGCAPVLTGQSDESGVIRLEGLHPLDICLKLAADPLAEELSTRRLRAERPEPPRPGVGDPTPLYGPQQSGFSPIEMQAHAEGNLYHYLRIGELCDQLPSLGDEEDLQVLPEFHFPDPEFNGFTVMYEQLSMRHVVEVCPFRAWSLVLHHQQHYSLANAYNLGLMSILSYSDELPGVYGSVLFFFARQCTDLSRTPRVDSKGQAWPCLVVDVPFKNRYTSAALMDTSKARPPQGHTQFFYALNETQLLVVWRGTEPTKIKDLVTDVSFRPVRPSNEYNCDVRVPCPDLVAQGSVHTGFYQAFKVARKVYSEIFKKYLPQRAQDRDLFVCGHSLGGALALIHAASLKEFDPLVYTYGMPRTFTLEAVKGLSWLRHFRHVNDSDFVPQVPPEADLDSHFYKLYGPLGTSLGLKWSMAKAAASIFFEFGDPFSHHGEIVLFLMTEQHVERRSKPFPAYRGGRVGPAYPTKILYRLPEKTKLYLVPSLDELEDLEAEKAQKRLVNSLAAEDRNKFFKPYKNPDLGGRLSAGNHSMDEYQPYIHNQLLESIGPERIQARQIQRNKFEQQMMSNSERIPESEFQRNRMFLDLQNRLSRALLVTRQIDGGSDALRRFEAATGPKVYCEKTYC</sequence>
<protein>
    <submittedName>
        <fullName evidence="3">Lipase family protein</fullName>
    </submittedName>
</protein>
<dbReference type="Gene3D" id="3.40.50.1820">
    <property type="entry name" value="alpha/beta hydrolase"/>
    <property type="match status" value="1"/>
</dbReference>
<dbReference type="Pfam" id="PF01764">
    <property type="entry name" value="Lipase_3"/>
    <property type="match status" value="1"/>
</dbReference>
<dbReference type="SUPFAM" id="SSF53474">
    <property type="entry name" value="alpha/beta-Hydrolases"/>
    <property type="match status" value="1"/>
</dbReference>
<feature type="region of interest" description="Disordered" evidence="1">
    <location>
        <begin position="94"/>
        <end position="123"/>
    </location>
</feature>
<dbReference type="PANTHER" id="PTHR45856">
    <property type="entry name" value="ALPHA/BETA-HYDROLASES SUPERFAMILY PROTEIN"/>
    <property type="match status" value="1"/>
</dbReference>
<organism evidence="3 4">
    <name type="scientific">Candidatus Pseudomonas phytovorans</name>
    <dbReference type="NCBI Taxonomy" id="3121377"/>
    <lineage>
        <taxon>Bacteria</taxon>
        <taxon>Pseudomonadati</taxon>
        <taxon>Pseudomonadota</taxon>
        <taxon>Gammaproteobacteria</taxon>
        <taxon>Pseudomonadales</taxon>
        <taxon>Pseudomonadaceae</taxon>
        <taxon>Pseudomonas</taxon>
    </lineage>
</organism>
<dbReference type="CDD" id="cd00519">
    <property type="entry name" value="Lipase_3"/>
    <property type="match status" value="1"/>
</dbReference>
<accession>A0AAJ6BEK7</accession>
<feature type="compositionally biased region" description="Basic and acidic residues" evidence="1">
    <location>
        <begin position="94"/>
        <end position="104"/>
    </location>
</feature>
<dbReference type="Proteomes" id="UP001216329">
    <property type="component" value="Chromosome"/>
</dbReference>
<dbReference type="EMBL" id="CP119325">
    <property type="protein sequence ID" value="WEK33337.1"/>
    <property type="molecule type" value="Genomic_DNA"/>
</dbReference>
<evidence type="ECO:0000259" key="2">
    <source>
        <dbReference type="Pfam" id="PF01764"/>
    </source>
</evidence>
<evidence type="ECO:0000313" key="3">
    <source>
        <dbReference type="EMBL" id="WEK33337.1"/>
    </source>
</evidence>
<proteinExistence type="predicted"/>
<evidence type="ECO:0000313" key="4">
    <source>
        <dbReference type="Proteomes" id="UP001216329"/>
    </source>
</evidence>
<dbReference type="InterPro" id="IPR051218">
    <property type="entry name" value="Sec_MonoDiacylglyc_Lipase"/>
</dbReference>
<dbReference type="GO" id="GO:0006629">
    <property type="term" value="P:lipid metabolic process"/>
    <property type="evidence" value="ECO:0007669"/>
    <property type="project" value="InterPro"/>
</dbReference>